<evidence type="ECO:0000256" key="2">
    <source>
        <dbReference type="ARBA" id="ARBA00006824"/>
    </source>
</evidence>
<gene>
    <name evidence="7" type="ORF">LTR97_012857</name>
</gene>
<dbReference type="PANTHER" id="PTHR11266">
    <property type="entry name" value="PEROXISOMAL MEMBRANE PROTEIN 2, PXMP2 MPV17"/>
    <property type="match status" value="1"/>
</dbReference>
<feature type="region of interest" description="Disordered" evidence="6">
    <location>
        <begin position="27"/>
        <end position="51"/>
    </location>
</feature>
<keyword evidence="5" id="KW-0472">Membrane</keyword>
<dbReference type="GO" id="GO:0016020">
    <property type="term" value="C:membrane"/>
    <property type="evidence" value="ECO:0007669"/>
    <property type="project" value="UniProtKB-SubCell"/>
</dbReference>
<comment type="caution">
    <text evidence="7">The sequence shown here is derived from an EMBL/GenBank/DDBJ whole genome shotgun (WGS) entry which is preliminary data.</text>
</comment>
<evidence type="ECO:0000256" key="1">
    <source>
        <dbReference type="ARBA" id="ARBA00004141"/>
    </source>
</evidence>
<dbReference type="EMBL" id="JAVRQU010000031">
    <property type="protein sequence ID" value="KAK5689517.1"/>
    <property type="molecule type" value="Genomic_DNA"/>
</dbReference>
<feature type="region of interest" description="Disordered" evidence="6">
    <location>
        <begin position="797"/>
        <end position="825"/>
    </location>
</feature>
<evidence type="ECO:0000256" key="3">
    <source>
        <dbReference type="ARBA" id="ARBA00022692"/>
    </source>
</evidence>
<evidence type="ECO:0000256" key="6">
    <source>
        <dbReference type="SAM" id="MobiDB-lite"/>
    </source>
</evidence>
<comment type="similarity">
    <text evidence="2">Belongs to the peroxisomal membrane protein PXMP2/4 family.</text>
</comment>
<sequence>MSISFPATRATLRQLHQNAQRNIFRRHQQTRAESTKQQGPSKGSTNNTPPPGWAYYMTPLASPFRAYSAMQSRRPILVQLESTLIIYWIGDLSAQAMGSGGFSEEGSRYEPIRGLRALVIAGICSVPVYKWFLFLGNHFNYGSHLLSLAVKICINQTFFAPIFNTYFFGMQSLLSGGTLEEARKRIIDTVPTAFWNSWKFWPAVTAFSFTYLKPQNRPLFAGCFAVIWQTYLSWLNKNAERTEGVSGKVEEKEKLVERKVVGATKQTVLVAFAQHGPTSTSKSWDIMATEVALLDQQFCALTNLLQFLIEKGWFEIWSPTNTTQDNKSQLQRALCQAAWVLARNNNEVVALTSEGDVAVSWRNTPGPRPKLDSANAVSTNDADSSTTMSDILYRLMSSSADGGPSASENAPSFEWHADVVRRLLGDSEIHSREIDASPYVRLSRVAVHYILSRSAAYGASLEAATAAIANLRNSDYSARSLTTWRLDGKTFGLAEYSDFLRECEDVLKTATDLHKESEECITAHRLSKASDCQQRFCIYSHERMLWDTLSSLLDPIWKLYRLVDGKGDMSRVDKRHKALRYFMRASVPVANGSEPENGAVQVLERLHSCSLPALRRLFSKRDHPDYKRLTKSTLNVVFPKETVVDLLAPAALFTWLKEEAYGYRVKGALAALQVLCESGHEDYAGLTATTALCEVHYEAFVVARACYPQSRTNHKIEFGLSQPCRLPCELILAGAFEDVRRDSPFRPRPAEVWRASFPADLSVGVKRTVIRRLCAVLFDNLVWPEIIAAAEQAGLELPSSEDSDDELPRLSHYFPVGAEPSKEAM</sequence>
<evidence type="ECO:0000313" key="7">
    <source>
        <dbReference type="EMBL" id="KAK5689517.1"/>
    </source>
</evidence>
<evidence type="ECO:0000256" key="4">
    <source>
        <dbReference type="ARBA" id="ARBA00022989"/>
    </source>
</evidence>
<accession>A0AAN7W197</accession>
<protein>
    <submittedName>
        <fullName evidence="7">Uncharacterized protein</fullName>
    </submittedName>
</protein>
<feature type="region of interest" description="Disordered" evidence="6">
    <location>
        <begin position="362"/>
        <end position="383"/>
    </location>
</feature>
<dbReference type="Proteomes" id="UP001310594">
    <property type="component" value="Unassembled WGS sequence"/>
</dbReference>
<dbReference type="Pfam" id="PF04117">
    <property type="entry name" value="Mpv17_PMP22"/>
    <property type="match status" value="1"/>
</dbReference>
<dbReference type="PANTHER" id="PTHR11266:SF113">
    <property type="entry name" value="MEMBRANE PROTEIN, MPV17_PMP22 FAMILY, PUTATIVE (AFU_ORTHOLOGUE AFUA_1G13840)-RELATED"/>
    <property type="match status" value="1"/>
</dbReference>
<proteinExistence type="inferred from homology"/>
<keyword evidence="4" id="KW-1133">Transmembrane helix</keyword>
<dbReference type="InterPro" id="IPR007248">
    <property type="entry name" value="Mpv17_PMP22"/>
</dbReference>
<organism evidence="7 8">
    <name type="scientific">Elasticomyces elasticus</name>
    <dbReference type="NCBI Taxonomy" id="574655"/>
    <lineage>
        <taxon>Eukaryota</taxon>
        <taxon>Fungi</taxon>
        <taxon>Dikarya</taxon>
        <taxon>Ascomycota</taxon>
        <taxon>Pezizomycotina</taxon>
        <taxon>Dothideomycetes</taxon>
        <taxon>Dothideomycetidae</taxon>
        <taxon>Mycosphaerellales</taxon>
        <taxon>Teratosphaeriaceae</taxon>
        <taxon>Elasticomyces</taxon>
    </lineage>
</organism>
<evidence type="ECO:0000256" key="5">
    <source>
        <dbReference type="ARBA" id="ARBA00023136"/>
    </source>
</evidence>
<comment type="subcellular location">
    <subcellularLocation>
        <location evidence="1">Membrane</location>
        <topology evidence="1">Multi-pass membrane protein</topology>
    </subcellularLocation>
</comment>
<evidence type="ECO:0000313" key="8">
    <source>
        <dbReference type="Proteomes" id="UP001310594"/>
    </source>
</evidence>
<dbReference type="AlphaFoldDB" id="A0AAN7W197"/>
<name>A0AAN7W197_9PEZI</name>
<keyword evidence="3" id="KW-0812">Transmembrane</keyword>
<dbReference type="GO" id="GO:0005739">
    <property type="term" value="C:mitochondrion"/>
    <property type="evidence" value="ECO:0007669"/>
    <property type="project" value="TreeGrafter"/>
</dbReference>
<feature type="compositionally biased region" description="Polar residues" evidence="6">
    <location>
        <begin position="31"/>
        <end position="47"/>
    </location>
</feature>
<reference evidence="7" key="1">
    <citation type="submission" date="2023-08" db="EMBL/GenBank/DDBJ databases">
        <title>Black Yeasts Isolated from many extreme environments.</title>
        <authorList>
            <person name="Coleine C."/>
            <person name="Stajich J.E."/>
            <person name="Selbmann L."/>
        </authorList>
    </citation>
    <scope>NUCLEOTIDE SEQUENCE</scope>
    <source>
        <strain evidence="7">CCFEE 5810</strain>
    </source>
</reference>